<sequence length="325" mass="35535">MAEGKPCKVPERSRRPLCPQIRWPPAYTNDVICAQRGGSHALQGAGLCQREAEPVTVSGVLIMCSSMAALCFVLATCLCFSFVSADSKAVTTSLTTKWPSTSLLLEASEFLADDGSDTFWTFVDENQQVDQGSDSANYDLLLKSTGRLLSPVQQNLLKFALSLRSYSSAVQTFQQIASDQSPPTGCKAFVVVHGEKTCDLDQLPSLLTRAAERPKPFSLFKGDHRYPGASPPTVLSSYYTGRSAPENFPGSTTNIYRKGPELGRWCTSSDTTSLILKQKRSSSPVMGWKLAIKSTEYKAKDDTQVKGNDPKLKRLLIPCILLVKF</sequence>
<organism evidence="2 3">
    <name type="scientific">Ranitomeya imitator</name>
    <name type="common">mimic poison frog</name>
    <dbReference type="NCBI Taxonomy" id="111125"/>
    <lineage>
        <taxon>Eukaryota</taxon>
        <taxon>Metazoa</taxon>
        <taxon>Chordata</taxon>
        <taxon>Craniata</taxon>
        <taxon>Vertebrata</taxon>
        <taxon>Euteleostomi</taxon>
        <taxon>Amphibia</taxon>
        <taxon>Batrachia</taxon>
        <taxon>Anura</taxon>
        <taxon>Neobatrachia</taxon>
        <taxon>Hyloidea</taxon>
        <taxon>Dendrobatidae</taxon>
        <taxon>Dendrobatinae</taxon>
        <taxon>Ranitomeya</taxon>
    </lineage>
</organism>
<dbReference type="Pfam" id="PF18400">
    <property type="entry name" value="Thioredoxin_12"/>
    <property type="match status" value="1"/>
</dbReference>
<dbReference type="PANTHER" id="PTHR11226:SF3">
    <property type="entry name" value="UDP-GLUCOSE:GLYCOPROTEIN GLUCOSYLTRANSFERASE 1"/>
    <property type="match status" value="1"/>
</dbReference>
<dbReference type="EMBL" id="CAUEEQ010011615">
    <property type="protein sequence ID" value="CAJ0935768.1"/>
    <property type="molecule type" value="Genomic_DNA"/>
</dbReference>
<dbReference type="InterPro" id="IPR009448">
    <property type="entry name" value="UDP-g_GGtrans"/>
</dbReference>
<dbReference type="Proteomes" id="UP001176940">
    <property type="component" value="Unassembled WGS sequence"/>
</dbReference>
<evidence type="ECO:0000313" key="3">
    <source>
        <dbReference type="Proteomes" id="UP001176940"/>
    </source>
</evidence>
<dbReference type="InterPro" id="IPR040693">
    <property type="entry name" value="UGGT_TRXL_1"/>
</dbReference>
<evidence type="ECO:0000313" key="2">
    <source>
        <dbReference type="EMBL" id="CAJ0935768.1"/>
    </source>
</evidence>
<protein>
    <recommendedName>
        <fullName evidence="1">UGGT thioredoxin-like domain-containing protein</fullName>
    </recommendedName>
</protein>
<name>A0ABN9LA25_9NEOB</name>
<keyword evidence="3" id="KW-1185">Reference proteome</keyword>
<reference evidence="2" key="1">
    <citation type="submission" date="2023-07" db="EMBL/GenBank/DDBJ databases">
        <authorList>
            <person name="Stuckert A."/>
        </authorList>
    </citation>
    <scope>NUCLEOTIDE SEQUENCE</scope>
</reference>
<comment type="caution">
    <text evidence="2">The sequence shown here is derived from an EMBL/GenBank/DDBJ whole genome shotgun (WGS) entry which is preliminary data.</text>
</comment>
<accession>A0ABN9LA25</accession>
<dbReference type="PANTHER" id="PTHR11226">
    <property type="entry name" value="UDP-GLUCOSE GLYCOPROTEIN:GLUCOSYLTRANSFERASE"/>
    <property type="match status" value="1"/>
</dbReference>
<proteinExistence type="predicted"/>
<evidence type="ECO:0000259" key="1">
    <source>
        <dbReference type="Pfam" id="PF18400"/>
    </source>
</evidence>
<gene>
    <name evidence="2" type="ORF">RIMI_LOCUS6453365</name>
</gene>
<feature type="domain" description="UGGT thioredoxin-like" evidence="1">
    <location>
        <begin position="100"/>
        <end position="231"/>
    </location>
</feature>